<gene>
    <name evidence="2" type="ORF">ABOZ73_14130</name>
</gene>
<organism evidence="2">
    <name type="scientific">Caulobacter sp. 73W</name>
    <dbReference type="NCBI Taxonomy" id="3161137"/>
    <lineage>
        <taxon>Bacteria</taxon>
        <taxon>Pseudomonadati</taxon>
        <taxon>Pseudomonadota</taxon>
        <taxon>Alphaproteobacteria</taxon>
        <taxon>Caulobacterales</taxon>
        <taxon>Caulobacteraceae</taxon>
        <taxon>Caulobacter</taxon>
    </lineage>
</organism>
<sequence>MLKPLAAALLFASGLAVSAPAVAAPNDYAKDENWLCRPGRADACAVDQSSTIVAANGGLTREAFKAHPKAAIDCFYVYPTVSTDPGGNSDMSIDHAERRVVEQQFARFASVCRTFSPMYRQITLAGLRSNMVGKPIPMDPQLGYNDVRDAWADYLKRDNGGRGVVLIGHSQGARVLQNLLKDEAAMAPAKGRIVSALILGMNTPVGPDKSYAGMASCKAASQTGCYISYVSFREVAPPPAVSRFGRAVEPGMTAACVNPAALGGGSAPLHAYLTNGSTTAPNVWVKPEKTIDTPFVNVPGLLTGTCVEKDGASYLSIRVNADPADPRTDVLTGDVVVDGKTLDDWGLHLIDVNLTMGDLVRVVGEQSKAWSKR</sequence>
<reference evidence="2" key="1">
    <citation type="submission" date="2024-06" db="EMBL/GenBank/DDBJ databases">
        <title>Caulobacter inopinatus, sp. nov.</title>
        <authorList>
            <person name="Donachie S.P."/>
        </authorList>
    </citation>
    <scope>NUCLEOTIDE SEQUENCE</scope>
    <source>
        <strain evidence="2">73W</strain>
    </source>
</reference>
<protein>
    <submittedName>
        <fullName evidence="2">DUF3089 domain-containing protein</fullName>
    </submittedName>
</protein>
<dbReference type="Pfam" id="PF11288">
    <property type="entry name" value="DUF3089"/>
    <property type="match status" value="1"/>
</dbReference>
<dbReference type="InterPro" id="IPR029058">
    <property type="entry name" value="AB_hydrolase_fold"/>
</dbReference>
<keyword evidence="1" id="KW-0732">Signal</keyword>
<dbReference type="AlphaFoldDB" id="A0AB39KQI4"/>
<dbReference type="InterPro" id="IPR021440">
    <property type="entry name" value="DUF3089"/>
</dbReference>
<dbReference type="RefSeq" id="WP_369058778.1">
    <property type="nucleotide sequence ID" value="NZ_CP158375.1"/>
</dbReference>
<accession>A0AB39KQI4</accession>
<feature type="chain" id="PRO_5044314799" evidence="1">
    <location>
        <begin position="24"/>
        <end position="373"/>
    </location>
</feature>
<dbReference type="SUPFAM" id="SSF53474">
    <property type="entry name" value="alpha/beta-Hydrolases"/>
    <property type="match status" value="1"/>
</dbReference>
<name>A0AB39KQI4_9CAUL</name>
<dbReference type="EMBL" id="CP158375">
    <property type="protein sequence ID" value="XDO95919.1"/>
    <property type="molecule type" value="Genomic_DNA"/>
</dbReference>
<feature type="signal peptide" evidence="1">
    <location>
        <begin position="1"/>
        <end position="23"/>
    </location>
</feature>
<evidence type="ECO:0000256" key="1">
    <source>
        <dbReference type="SAM" id="SignalP"/>
    </source>
</evidence>
<proteinExistence type="predicted"/>
<evidence type="ECO:0000313" key="2">
    <source>
        <dbReference type="EMBL" id="XDO95919.1"/>
    </source>
</evidence>